<dbReference type="AlphaFoldDB" id="A0A939FWZ5"/>
<name>A0A939FWZ5_9HYPH</name>
<gene>
    <name evidence="8" type="ORF">J1C48_03880</name>
</gene>
<keyword evidence="5" id="KW-0808">Transferase</keyword>
<dbReference type="GO" id="GO:0042802">
    <property type="term" value="F:identical protein binding"/>
    <property type="evidence" value="ECO:0007669"/>
    <property type="project" value="TreeGrafter"/>
</dbReference>
<dbReference type="PRINTS" id="PR00799">
    <property type="entry name" value="TRANSAMINASE"/>
</dbReference>
<proteinExistence type="inferred from homology"/>
<reference evidence="8" key="1">
    <citation type="submission" date="2021-03" db="EMBL/GenBank/DDBJ databases">
        <title>Whole genome sequence of Jiella sp. CQZ9-1.</title>
        <authorList>
            <person name="Tuo L."/>
        </authorList>
    </citation>
    <scope>NUCLEOTIDE SEQUENCE</scope>
    <source>
        <strain evidence="8">CQZ9-1</strain>
    </source>
</reference>
<evidence type="ECO:0000259" key="7">
    <source>
        <dbReference type="Pfam" id="PF00155"/>
    </source>
</evidence>
<dbReference type="NCBIfam" id="NF006719">
    <property type="entry name" value="PRK09257.1"/>
    <property type="match status" value="1"/>
</dbReference>
<evidence type="ECO:0000313" key="9">
    <source>
        <dbReference type="Proteomes" id="UP000664122"/>
    </source>
</evidence>
<dbReference type="RefSeq" id="WP_207256409.1">
    <property type="nucleotide sequence ID" value="NZ_JAFMPP010000002.1"/>
</dbReference>
<evidence type="ECO:0000256" key="4">
    <source>
        <dbReference type="ARBA" id="ARBA00022576"/>
    </source>
</evidence>
<protein>
    <submittedName>
        <fullName evidence="8">Aspartate/tyrosine/aromatic aminotransferase</fullName>
    </submittedName>
</protein>
<keyword evidence="4 8" id="KW-0032">Aminotransferase</keyword>
<keyword evidence="9" id="KW-1185">Reference proteome</keyword>
<dbReference type="InterPro" id="IPR004839">
    <property type="entry name" value="Aminotransferase_I/II_large"/>
</dbReference>
<dbReference type="GO" id="GO:0033585">
    <property type="term" value="P:L-phenylalanine biosynthetic process from chorismate via phenylpyruvate"/>
    <property type="evidence" value="ECO:0007669"/>
    <property type="project" value="TreeGrafter"/>
</dbReference>
<dbReference type="GO" id="GO:0004838">
    <property type="term" value="F:L-tyrosine-2-oxoglutarate transaminase activity"/>
    <property type="evidence" value="ECO:0007669"/>
    <property type="project" value="TreeGrafter"/>
</dbReference>
<dbReference type="InterPro" id="IPR015424">
    <property type="entry name" value="PyrdxlP-dep_Trfase"/>
</dbReference>
<comment type="cofactor">
    <cofactor evidence="1">
        <name>pyridoxal 5'-phosphate</name>
        <dbReference type="ChEBI" id="CHEBI:597326"/>
    </cofactor>
</comment>
<dbReference type="InterPro" id="IPR015422">
    <property type="entry name" value="PyrdxlP-dep_Trfase_small"/>
</dbReference>
<dbReference type="CDD" id="cd00609">
    <property type="entry name" value="AAT_like"/>
    <property type="match status" value="1"/>
</dbReference>
<accession>A0A939FWZ5</accession>
<evidence type="ECO:0000256" key="5">
    <source>
        <dbReference type="ARBA" id="ARBA00022679"/>
    </source>
</evidence>
<evidence type="ECO:0000256" key="6">
    <source>
        <dbReference type="ARBA" id="ARBA00022898"/>
    </source>
</evidence>
<dbReference type="PANTHER" id="PTHR11879:SF22">
    <property type="entry name" value="ASPARTATE AMINOTRANSFERASE, MITOCHONDRIAL"/>
    <property type="match status" value="1"/>
</dbReference>
<sequence length="395" mass="42568">MPTRTLLAALPDQKPDPLLALIKKFASDDRPGKIDLGVGVYRNAEGKTPVMAAVKSAEHHLWETQDSKSYIGPEGDPTFVSLLAQEVFCDGMVTENLAGVQTPGGTAALRLSAEILAHDNDRSIWIGTPTWANHNAIFATVGLGIKTYRFFDPQTQAVRVDEMLSAFESAKCGDAILLHASCHNPTGAAISAEVWSAIAEIVARKGLIPLFDNAYQGLGRGFAQDVEGMHTVLKAADEAIVAVSCSKSFSLYRERTGAAFVLGNSATDVARGVANFAYHARASYSMPPAHGAAVVATVLADAGRRKLWIDELASMRSRIFEIRTELTNRLSAYMPQLAAVADQEGMFSLLPLTPENITHLREVHGIYMPDSGRVNLAGLRIEQVDQVSRAIGQLL</sequence>
<dbReference type="EMBL" id="JAFMPP010000002">
    <property type="protein sequence ID" value="MBO0661705.1"/>
    <property type="molecule type" value="Genomic_DNA"/>
</dbReference>
<comment type="subunit">
    <text evidence="3">Homodimer.</text>
</comment>
<keyword evidence="6" id="KW-0663">Pyridoxal phosphate</keyword>
<dbReference type="InterPro" id="IPR000796">
    <property type="entry name" value="Asp_trans"/>
</dbReference>
<dbReference type="Gene3D" id="3.90.1150.10">
    <property type="entry name" value="Aspartate Aminotransferase, domain 1"/>
    <property type="match status" value="1"/>
</dbReference>
<dbReference type="GO" id="GO:0005829">
    <property type="term" value="C:cytosol"/>
    <property type="evidence" value="ECO:0007669"/>
    <property type="project" value="TreeGrafter"/>
</dbReference>
<dbReference type="InterPro" id="IPR015421">
    <property type="entry name" value="PyrdxlP-dep_Trfase_major"/>
</dbReference>
<organism evidence="8 9">
    <name type="scientific">Jiella flava</name>
    <dbReference type="NCBI Taxonomy" id="2816857"/>
    <lineage>
        <taxon>Bacteria</taxon>
        <taxon>Pseudomonadati</taxon>
        <taxon>Pseudomonadota</taxon>
        <taxon>Alphaproteobacteria</taxon>
        <taxon>Hyphomicrobiales</taxon>
        <taxon>Aurantimonadaceae</taxon>
        <taxon>Jiella</taxon>
    </lineage>
</organism>
<comment type="caution">
    <text evidence="8">The sequence shown here is derived from an EMBL/GenBank/DDBJ whole genome shotgun (WGS) entry which is preliminary data.</text>
</comment>
<feature type="domain" description="Aminotransferase class I/classII large" evidence="7">
    <location>
        <begin position="32"/>
        <end position="391"/>
    </location>
</feature>
<dbReference type="GO" id="GO:0004069">
    <property type="term" value="F:L-aspartate:2-oxoglutarate aminotransferase activity"/>
    <property type="evidence" value="ECO:0007669"/>
    <property type="project" value="TreeGrafter"/>
</dbReference>
<dbReference type="Gene3D" id="3.40.640.10">
    <property type="entry name" value="Type I PLP-dependent aspartate aminotransferase-like (Major domain)"/>
    <property type="match status" value="1"/>
</dbReference>
<dbReference type="GO" id="GO:0030170">
    <property type="term" value="F:pyridoxal phosphate binding"/>
    <property type="evidence" value="ECO:0007669"/>
    <property type="project" value="InterPro"/>
</dbReference>
<evidence type="ECO:0000256" key="1">
    <source>
        <dbReference type="ARBA" id="ARBA00001933"/>
    </source>
</evidence>
<evidence type="ECO:0000256" key="3">
    <source>
        <dbReference type="ARBA" id="ARBA00011738"/>
    </source>
</evidence>
<comment type="similarity">
    <text evidence="2">Belongs to the class-I pyridoxal-phosphate-dependent aminotransferase family.</text>
</comment>
<dbReference type="PANTHER" id="PTHR11879">
    <property type="entry name" value="ASPARTATE AMINOTRANSFERASE"/>
    <property type="match status" value="1"/>
</dbReference>
<dbReference type="SUPFAM" id="SSF53383">
    <property type="entry name" value="PLP-dependent transferases"/>
    <property type="match status" value="1"/>
</dbReference>
<dbReference type="Proteomes" id="UP000664122">
    <property type="component" value="Unassembled WGS sequence"/>
</dbReference>
<evidence type="ECO:0000256" key="2">
    <source>
        <dbReference type="ARBA" id="ARBA00007441"/>
    </source>
</evidence>
<evidence type="ECO:0000313" key="8">
    <source>
        <dbReference type="EMBL" id="MBO0661705.1"/>
    </source>
</evidence>
<dbReference type="Pfam" id="PF00155">
    <property type="entry name" value="Aminotran_1_2"/>
    <property type="match status" value="1"/>
</dbReference>